<feature type="transmembrane region" description="Helical" evidence="2">
    <location>
        <begin position="12"/>
        <end position="32"/>
    </location>
</feature>
<proteinExistence type="predicted"/>
<name>A0ABS5RL93_9MYCO</name>
<accession>A0ABS5RL93</accession>
<protein>
    <submittedName>
        <fullName evidence="3">Uncharacterized protein</fullName>
    </submittedName>
</protein>
<feature type="compositionally biased region" description="Basic and acidic residues" evidence="1">
    <location>
        <begin position="124"/>
        <end position="147"/>
    </location>
</feature>
<evidence type="ECO:0000313" key="4">
    <source>
        <dbReference type="Proteomes" id="UP001519535"/>
    </source>
</evidence>
<sequence length="147" mass="15354">MNDLIKNAPKALAIIGGVCLAGALYVGSTTHAGGSDPLVTPLATAGIVALLAALLVGLFGDSAAAAIKNRAARPASVPTAPAVEDYDAAVATRQFRHQPPPVYTRPVDLSGVQPEPQPEPEPTAEPRPEREARRADYEAEREARRAE</sequence>
<feature type="region of interest" description="Disordered" evidence="1">
    <location>
        <begin position="93"/>
        <end position="147"/>
    </location>
</feature>
<organism evidence="3 4">
    <name type="scientific">Mycolicibacter acidiphilus</name>
    <dbReference type="NCBI Taxonomy" id="2835306"/>
    <lineage>
        <taxon>Bacteria</taxon>
        <taxon>Bacillati</taxon>
        <taxon>Actinomycetota</taxon>
        <taxon>Actinomycetes</taxon>
        <taxon>Mycobacteriales</taxon>
        <taxon>Mycobacteriaceae</taxon>
        <taxon>Mycolicibacter</taxon>
    </lineage>
</organism>
<keyword evidence="2" id="KW-0472">Membrane</keyword>
<feature type="non-terminal residue" evidence="3">
    <location>
        <position position="147"/>
    </location>
</feature>
<keyword evidence="2" id="KW-1133">Transmembrane helix</keyword>
<evidence type="ECO:0000256" key="1">
    <source>
        <dbReference type="SAM" id="MobiDB-lite"/>
    </source>
</evidence>
<evidence type="ECO:0000313" key="3">
    <source>
        <dbReference type="EMBL" id="MBS9535078.1"/>
    </source>
</evidence>
<dbReference type="EMBL" id="JAHCLR010000036">
    <property type="protein sequence ID" value="MBS9535078.1"/>
    <property type="molecule type" value="Genomic_DNA"/>
</dbReference>
<dbReference type="Proteomes" id="UP001519535">
    <property type="component" value="Unassembled WGS sequence"/>
</dbReference>
<evidence type="ECO:0000256" key="2">
    <source>
        <dbReference type="SAM" id="Phobius"/>
    </source>
</evidence>
<keyword evidence="2" id="KW-0812">Transmembrane</keyword>
<gene>
    <name evidence="3" type="ORF">KIH27_15935</name>
</gene>
<reference evidence="3 4" key="1">
    <citation type="submission" date="2021-05" db="EMBL/GenBank/DDBJ databases">
        <title>Mycobacterium acidophilum sp. nov., an extremely acid-tolerant member of the genus Mycobacterium.</title>
        <authorList>
            <person name="Xia J."/>
        </authorList>
    </citation>
    <scope>NUCLEOTIDE SEQUENCE [LARGE SCALE GENOMIC DNA]</scope>
    <source>
        <strain evidence="3 4">M1</strain>
    </source>
</reference>
<comment type="caution">
    <text evidence="3">The sequence shown here is derived from an EMBL/GenBank/DDBJ whole genome shotgun (WGS) entry which is preliminary data.</text>
</comment>
<feature type="transmembrane region" description="Helical" evidence="2">
    <location>
        <begin position="38"/>
        <end position="60"/>
    </location>
</feature>
<keyword evidence="4" id="KW-1185">Reference proteome</keyword>